<gene>
    <name evidence="1" type="ORF">PILCRDRAFT_601327</name>
</gene>
<dbReference type="Proteomes" id="UP000054166">
    <property type="component" value="Unassembled WGS sequence"/>
</dbReference>
<dbReference type="EMBL" id="KN833019">
    <property type="protein sequence ID" value="KIM78024.1"/>
    <property type="molecule type" value="Genomic_DNA"/>
</dbReference>
<dbReference type="AlphaFoldDB" id="A0A0C3FDV0"/>
<dbReference type="InParanoid" id="A0A0C3FDV0"/>
<reference evidence="1 2" key="1">
    <citation type="submission" date="2014-04" db="EMBL/GenBank/DDBJ databases">
        <authorList>
            <consortium name="DOE Joint Genome Institute"/>
            <person name="Kuo A."/>
            <person name="Tarkka M."/>
            <person name="Buscot F."/>
            <person name="Kohler A."/>
            <person name="Nagy L.G."/>
            <person name="Floudas D."/>
            <person name="Copeland A."/>
            <person name="Barry K.W."/>
            <person name="Cichocki N."/>
            <person name="Veneault-Fourrey C."/>
            <person name="LaButti K."/>
            <person name="Lindquist E.A."/>
            <person name="Lipzen A."/>
            <person name="Lundell T."/>
            <person name="Morin E."/>
            <person name="Murat C."/>
            <person name="Sun H."/>
            <person name="Tunlid A."/>
            <person name="Henrissat B."/>
            <person name="Grigoriev I.V."/>
            <person name="Hibbett D.S."/>
            <person name="Martin F."/>
            <person name="Nordberg H.P."/>
            <person name="Cantor M.N."/>
            <person name="Hua S.X."/>
        </authorList>
    </citation>
    <scope>NUCLEOTIDE SEQUENCE [LARGE SCALE GENOMIC DNA]</scope>
    <source>
        <strain evidence="1 2">F 1598</strain>
    </source>
</reference>
<keyword evidence="2" id="KW-1185">Reference proteome</keyword>
<evidence type="ECO:0000313" key="2">
    <source>
        <dbReference type="Proteomes" id="UP000054166"/>
    </source>
</evidence>
<dbReference type="HOGENOM" id="CLU_2574715_0_0_1"/>
<sequence length="81" mass="8877">MSSAHCYTLEQEDRRRTNTANVLSVARQGTPKLPFLEDTCNATVIASLCTTIAALHRSMRQLVADSETTPQLAILCWRAAG</sequence>
<proteinExistence type="predicted"/>
<evidence type="ECO:0000313" key="1">
    <source>
        <dbReference type="EMBL" id="KIM78024.1"/>
    </source>
</evidence>
<reference evidence="2" key="2">
    <citation type="submission" date="2015-01" db="EMBL/GenBank/DDBJ databases">
        <title>Evolutionary Origins and Diversification of the Mycorrhizal Mutualists.</title>
        <authorList>
            <consortium name="DOE Joint Genome Institute"/>
            <consortium name="Mycorrhizal Genomics Consortium"/>
            <person name="Kohler A."/>
            <person name="Kuo A."/>
            <person name="Nagy L.G."/>
            <person name="Floudas D."/>
            <person name="Copeland A."/>
            <person name="Barry K.W."/>
            <person name="Cichocki N."/>
            <person name="Veneault-Fourrey C."/>
            <person name="LaButti K."/>
            <person name="Lindquist E.A."/>
            <person name="Lipzen A."/>
            <person name="Lundell T."/>
            <person name="Morin E."/>
            <person name="Murat C."/>
            <person name="Riley R."/>
            <person name="Ohm R."/>
            <person name="Sun H."/>
            <person name="Tunlid A."/>
            <person name="Henrissat B."/>
            <person name="Grigoriev I.V."/>
            <person name="Hibbett D.S."/>
            <person name="Martin F."/>
        </authorList>
    </citation>
    <scope>NUCLEOTIDE SEQUENCE [LARGE SCALE GENOMIC DNA]</scope>
    <source>
        <strain evidence="2">F 1598</strain>
    </source>
</reference>
<protein>
    <submittedName>
        <fullName evidence="1">Uncharacterized protein</fullName>
    </submittedName>
</protein>
<name>A0A0C3FDV0_PILCF</name>
<organism evidence="1 2">
    <name type="scientific">Piloderma croceum (strain F 1598)</name>
    <dbReference type="NCBI Taxonomy" id="765440"/>
    <lineage>
        <taxon>Eukaryota</taxon>
        <taxon>Fungi</taxon>
        <taxon>Dikarya</taxon>
        <taxon>Basidiomycota</taxon>
        <taxon>Agaricomycotina</taxon>
        <taxon>Agaricomycetes</taxon>
        <taxon>Agaricomycetidae</taxon>
        <taxon>Atheliales</taxon>
        <taxon>Atheliaceae</taxon>
        <taxon>Piloderma</taxon>
    </lineage>
</organism>
<accession>A0A0C3FDV0</accession>